<feature type="region of interest" description="Disordered" evidence="1">
    <location>
        <begin position="87"/>
        <end position="119"/>
    </location>
</feature>
<dbReference type="NCBIfam" id="TIGR00678">
    <property type="entry name" value="holB"/>
    <property type="match status" value="1"/>
</dbReference>
<dbReference type="InterPro" id="IPR004622">
    <property type="entry name" value="DNA_pol_HolB"/>
</dbReference>
<proteinExistence type="predicted"/>
<keyword evidence="3" id="KW-1185">Reference proteome</keyword>
<evidence type="ECO:0000313" key="3">
    <source>
        <dbReference type="Proteomes" id="UP000228593"/>
    </source>
</evidence>
<dbReference type="Pfam" id="PF13177">
    <property type="entry name" value="DNA_pol3_delta2"/>
    <property type="match status" value="1"/>
</dbReference>
<comment type="caution">
    <text evidence="2">The sequence shown here is derived from an EMBL/GenBank/DDBJ whole genome shotgun (WGS) entry which is preliminary data.</text>
</comment>
<dbReference type="AlphaFoldDB" id="A0A2G8T3L0"/>
<dbReference type="GO" id="GO:0009360">
    <property type="term" value="C:DNA polymerase III complex"/>
    <property type="evidence" value="ECO:0007669"/>
    <property type="project" value="TreeGrafter"/>
</dbReference>
<gene>
    <name evidence="2" type="primary">holB</name>
    <name evidence="2" type="ORF">CR103_08790</name>
</gene>
<sequence>MNKVIYPWQSPAWQQLQEMRARLPHAILFHGEAGTGKADFIEAFAQSLLCENVRADGFACGSCVSCGWFSQRNHPDYRRVRPEALEDELPAEGDNGEPGGDAEATKKRSSAGAAKATKAPSKEIKIEQIRQLADFMNISTHRQGLRVIVLYPAEALNMPASNALLKTLEEPPPGTVFLLSSNSLDRLLPTILSRCRKFALPMPDNAAALAWLKEQGLADADSWLREQGGAPLAALAQSESGNRDELETLLQFLARPGVEAALKAADKLSKLPLGALVSCQQRWLYDLVSYKLSGNIRYYPRFQKEVAALAASVHTAKLLLAVKSTNQRRAIADHPLSPKLFVEAMLLDYTACCGPGRTP</sequence>
<dbReference type="Proteomes" id="UP000228593">
    <property type="component" value="Unassembled WGS sequence"/>
</dbReference>
<dbReference type="PANTHER" id="PTHR11669">
    <property type="entry name" value="REPLICATION FACTOR C / DNA POLYMERASE III GAMMA-TAU SUBUNIT"/>
    <property type="match status" value="1"/>
</dbReference>
<dbReference type="GO" id="GO:0008408">
    <property type="term" value="F:3'-5' exonuclease activity"/>
    <property type="evidence" value="ECO:0007669"/>
    <property type="project" value="InterPro"/>
</dbReference>
<name>A0A2G8T3L0_9BURK</name>
<dbReference type="InterPro" id="IPR027417">
    <property type="entry name" value="P-loop_NTPase"/>
</dbReference>
<reference evidence="2 3" key="1">
    <citation type="submission" date="2017-10" db="EMBL/GenBank/DDBJ databases">
        <title>Massilia psychrophilum sp. nov., a novel purple-pigmented bacterium isolated from Tianshan glacier, Xinjiang Municipality, China.</title>
        <authorList>
            <person name="Wang H."/>
        </authorList>
    </citation>
    <scope>NUCLEOTIDE SEQUENCE [LARGE SCALE GENOMIC DNA]</scope>
    <source>
        <strain evidence="2 3">JCM 30813</strain>
    </source>
</reference>
<organism evidence="2 3">
    <name type="scientific">Massilia psychrophila</name>
    <dbReference type="NCBI Taxonomy" id="1603353"/>
    <lineage>
        <taxon>Bacteria</taxon>
        <taxon>Pseudomonadati</taxon>
        <taxon>Pseudomonadota</taxon>
        <taxon>Betaproteobacteria</taxon>
        <taxon>Burkholderiales</taxon>
        <taxon>Oxalobacteraceae</taxon>
        <taxon>Telluria group</taxon>
        <taxon>Massilia</taxon>
    </lineage>
</organism>
<dbReference type="GO" id="GO:0003887">
    <property type="term" value="F:DNA-directed DNA polymerase activity"/>
    <property type="evidence" value="ECO:0007669"/>
    <property type="project" value="InterPro"/>
</dbReference>
<dbReference type="InterPro" id="IPR050238">
    <property type="entry name" value="DNA_Rep/Repair_Clamp_Loader"/>
</dbReference>
<dbReference type="GO" id="GO:0006261">
    <property type="term" value="P:DNA-templated DNA replication"/>
    <property type="evidence" value="ECO:0007669"/>
    <property type="project" value="TreeGrafter"/>
</dbReference>
<dbReference type="SUPFAM" id="SSF52540">
    <property type="entry name" value="P-loop containing nucleoside triphosphate hydrolases"/>
    <property type="match status" value="1"/>
</dbReference>
<dbReference type="OrthoDB" id="9811073at2"/>
<dbReference type="PANTHER" id="PTHR11669:SF8">
    <property type="entry name" value="DNA POLYMERASE III SUBUNIT DELTA"/>
    <property type="match status" value="1"/>
</dbReference>
<dbReference type="Gene3D" id="3.40.50.300">
    <property type="entry name" value="P-loop containing nucleotide triphosphate hydrolases"/>
    <property type="match status" value="1"/>
</dbReference>
<accession>A0A2G8T3L0</accession>
<dbReference type="EMBL" id="PDOB01000010">
    <property type="protein sequence ID" value="PIL40268.1"/>
    <property type="molecule type" value="Genomic_DNA"/>
</dbReference>
<evidence type="ECO:0000256" key="1">
    <source>
        <dbReference type="SAM" id="MobiDB-lite"/>
    </source>
</evidence>
<evidence type="ECO:0000313" key="2">
    <source>
        <dbReference type="EMBL" id="PIL40268.1"/>
    </source>
</evidence>
<dbReference type="RefSeq" id="WP_099915610.1">
    <property type="nucleotide sequence ID" value="NZ_BMHS01000011.1"/>
</dbReference>
<protein>
    <submittedName>
        <fullName evidence="2">DNA polymerase III subunit delta</fullName>
    </submittedName>
</protein>